<dbReference type="PANTHER" id="PTHR47594">
    <property type="entry name" value="PPR CONTAINING PLANT-LIKE PROTEIN"/>
    <property type="match status" value="1"/>
</dbReference>
<feature type="transmembrane region" description="Helical" evidence="1">
    <location>
        <begin position="105"/>
        <end position="124"/>
    </location>
</feature>
<keyword evidence="1" id="KW-0812">Transmembrane</keyword>
<proteinExistence type="predicted"/>
<dbReference type="GO" id="GO:0009658">
    <property type="term" value="P:chloroplast organization"/>
    <property type="evidence" value="ECO:0007669"/>
    <property type="project" value="InterPro"/>
</dbReference>
<evidence type="ECO:0000256" key="1">
    <source>
        <dbReference type="SAM" id="Phobius"/>
    </source>
</evidence>
<dbReference type="Gene3D" id="1.25.40.10">
    <property type="entry name" value="Tetratricopeptide repeat domain"/>
    <property type="match status" value="1"/>
</dbReference>
<dbReference type="AlphaFoldDB" id="A0A2P2JGE1"/>
<keyword evidence="1" id="KW-1133">Transmembrane helix</keyword>
<evidence type="ECO:0000313" key="2">
    <source>
        <dbReference type="EMBL" id="MBW92479.1"/>
    </source>
</evidence>
<dbReference type="InterPro" id="IPR044190">
    <property type="entry name" value="THA8-like"/>
</dbReference>
<dbReference type="GO" id="GO:0000373">
    <property type="term" value="P:Group II intron splicing"/>
    <property type="evidence" value="ECO:0007669"/>
    <property type="project" value="InterPro"/>
</dbReference>
<reference evidence="2" key="1">
    <citation type="submission" date="2018-02" db="EMBL/GenBank/DDBJ databases">
        <title>Rhizophora mucronata_Transcriptome.</title>
        <authorList>
            <person name="Meera S.P."/>
            <person name="Sreeshan A."/>
            <person name="Augustine A."/>
        </authorList>
    </citation>
    <scope>NUCLEOTIDE SEQUENCE</scope>
    <source>
        <tissue evidence="2">Leaf</tissue>
    </source>
</reference>
<keyword evidence="1" id="KW-0472">Membrane</keyword>
<name>A0A2P2JGE1_RHIMU</name>
<dbReference type="InterPro" id="IPR011990">
    <property type="entry name" value="TPR-like_helical_dom_sf"/>
</dbReference>
<sequence>MRRMLVVVSARGRGGNNRKPLQRGRDLSIEAIQAVQALKRTWSSVPNSPNLDHVLRSKFSRLLKFDMIAVLRELLRQNRCLLALKVTEFFLFLPLYLLLPGRVRVSIPFLFYFFFFCTVVLLTIRMGVLFSICSCCPSFNSSACSIRKLVS</sequence>
<dbReference type="PANTHER" id="PTHR47594:SF4">
    <property type="entry name" value="OS04G0475500 PROTEIN"/>
    <property type="match status" value="1"/>
</dbReference>
<organism evidence="2">
    <name type="scientific">Rhizophora mucronata</name>
    <name type="common">Asiatic mangrove</name>
    <dbReference type="NCBI Taxonomy" id="61149"/>
    <lineage>
        <taxon>Eukaryota</taxon>
        <taxon>Viridiplantae</taxon>
        <taxon>Streptophyta</taxon>
        <taxon>Embryophyta</taxon>
        <taxon>Tracheophyta</taxon>
        <taxon>Spermatophyta</taxon>
        <taxon>Magnoliopsida</taxon>
        <taxon>eudicotyledons</taxon>
        <taxon>Gunneridae</taxon>
        <taxon>Pentapetalae</taxon>
        <taxon>rosids</taxon>
        <taxon>fabids</taxon>
        <taxon>Malpighiales</taxon>
        <taxon>Rhizophoraceae</taxon>
        <taxon>Rhizophora</taxon>
    </lineage>
</organism>
<accession>A0A2P2JGE1</accession>
<dbReference type="GO" id="GO:0003723">
    <property type="term" value="F:RNA binding"/>
    <property type="evidence" value="ECO:0007669"/>
    <property type="project" value="InterPro"/>
</dbReference>
<dbReference type="EMBL" id="GGEC01011996">
    <property type="protein sequence ID" value="MBW92479.1"/>
    <property type="molecule type" value="Transcribed_RNA"/>
</dbReference>
<feature type="transmembrane region" description="Helical" evidence="1">
    <location>
        <begin position="80"/>
        <end position="99"/>
    </location>
</feature>
<protein>
    <submittedName>
        <fullName evidence="2">Uncharacterized protein MANES_15G113700</fullName>
    </submittedName>
</protein>